<dbReference type="Proteomes" id="UP001501207">
    <property type="component" value="Unassembled WGS sequence"/>
</dbReference>
<dbReference type="InterPro" id="IPR023996">
    <property type="entry name" value="TonB-dep_OMP_SusC/RagA"/>
</dbReference>
<dbReference type="Pfam" id="PF07715">
    <property type="entry name" value="Plug"/>
    <property type="match status" value="1"/>
</dbReference>
<keyword evidence="4" id="KW-1185">Reference proteome</keyword>
<organism evidence="3 4">
    <name type="scientific">Compostibacter hankyongensis</name>
    <dbReference type="NCBI Taxonomy" id="1007089"/>
    <lineage>
        <taxon>Bacteria</taxon>
        <taxon>Pseudomonadati</taxon>
        <taxon>Bacteroidota</taxon>
        <taxon>Chitinophagia</taxon>
        <taxon>Chitinophagales</taxon>
        <taxon>Chitinophagaceae</taxon>
        <taxon>Compostibacter</taxon>
    </lineage>
</organism>
<evidence type="ECO:0000256" key="1">
    <source>
        <dbReference type="PROSITE-ProRule" id="PRU01360"/>
    </source>
</evidence>
<comment type="similarity">
    <text evidence="1">Belongs to the TonB-dependent receptor family.</text>
</comment>
<dbReference type="InterPro" id="IPR037066">
    <property type="entry name" value="Plug_dom_sf"/>
</dbReference>
<evidence type="ECO:0000313" key="3">
    <source>
        <dbReference type="EMBL" id="GAA4304607.1"/>
    </source>
</evidence>
<dbReference type="Gene3D" id="2.60.40.1120">
    <property type="entry name" value="Carboxypeptidase-like, regulatory domain"/>
    <property type="match status" value="1"/>
</dbReference>
<dbReference type="Gene3D" id="2.170.130.10">
    <property type="entry name" value="TonB-dependent receptor, plug domain"/>
    <property type="match status" value="1"/>
</dbReference>
<protein>
    <submittedName>
        <fullName evidence="3">TonB-dependent receptor</fullName>
    </submittedName>
</protein>
<dbReference type="PROSITE" id="PS52016">
    <property type="entry name" value="TONB_DEPENDENT_REC_3"/>
    <property type="match status" value="1"/>
</dbReference>
<sequence>MITPQKDITGLVADSTGAPLPGVTVYVKSNKQIGTATDLNGRYILEVPDNAVLVFSMIGFETREIAVGRGNVINVTLHPAANQLEETVVVAFGKQKRSDMVGSVTSVNPSDLKVPSSNLTTALAGRAAGIIAYQRSGEPGQDNADFFVRGVTTFGYKKDPLILIDGIELTTTDLARLQVDDISSFSILKDATATALYGSRAANGVILVTTKEGAVGKAHLSFRVENSFSMPTQNVELADPVTYMKLSNEATLTRDPLGALLYSDEKINNTAAGKNPYVYPANDWRKTMFKDYTTNQRFNLSVSGGGGVARYYVSGSYNRDNGLMRVDGRNNFNNNIQLNSYTLRSNVNIDLTKSTELTVRLSGNFDDYSGPIDGGADMYKKVMRSNPALFPAFYPVDAQHAHVKHIMFGNYDAGQYINPYADMVKGYKEYSRSLMLAQLELKQDLTVITQGLSFSAMVNTNRQSYFDVSRFYNPFWYTLSGYDQLSGSYFLTNINPDKGTEYLGYNEGKNTISTSFYLESRLNYDRTFKKQGLSGLLVFMAQTRLDANAGDLQKSLPYRNLGLSGRLTYDYDKRYYAEFNFGYNGSERFDENHRFGFFPSVGLAWTVSNEKFWTPLKPVVSSLRLRATYGVIGNDAIGSADDRFFYLSNLNMNDAGKQATFGRDPGNTQYTLDGITITRYSNRDITWETSTQKNFALEFSLFDKLNVDAEYFSQYRDNILMTRASIPLEAGFSAPIRANVGAASGNGVDISMDYKQYFQHTFWASVMSNFTYATSKYKVYEDPKYAEAYRYHVGRPIYQTYGYIAEKLFTDDEEALNSPRQNFGEYGGGDIKYLDVNDDGQITAADQVPIGNPTMPEVVYGFGFSMGYKNFDISAFFQGLANESFWIDAKATAPFVEYRYSENELPGYLPQNQLLKAYADSHWSEDNRDVYALWPRLSPTLNENDTQTSTWFMRNGAFLRLKQVEIGYTLPQRLQKRLRTSTFRVYLNATNLLSFSSFRLWDVEMGGNGLGYPIQKVLNIGLNVNFN</sequence>
<keyword evidence="1" id="KW-0813">Transport</keyword>
<keyword evidence="1" id="KW-0472">Membrane</keyword>
<dbReference type="InterPro" id="IPR012910">
    <property type="entry name" value="Plug_dom"/>
</dbReference>
<name>A0ABP8FIV9_9BACT</name>
<comment type="subcellular location">
    <subcellularLocation>
        <location evidence="1">Cell outer membrane</location>
        <topology evidence="1">Multi-pass membrane protein</topology>
    </subcellularLocation>
</comment>
<dbReference type="NCBIfam" id="TIGR04057">
    <property type="entry name" value="SusC_RagA_signa"/>
    <property type="match status" value="1"/>
</dbReference>
<dbReference type="SUPFAM" id="SSF56935">
    <property type="entry name" value="Porins"/>
    <property type="match status" value="1"/>
</dbReference>
<reference evidence="4" key="1">
    <citation type="journal article" date="2019" name="Int. J. Syst. Evol. Microbiol.">
        <title>The Global Catalogue of Microorganisms (GCM) 10K type strain sequencing project: providing services to taxonomists for standard genome sequencing and annotation.</title>
        <authorList>
            <consortium name="The Broad Institute Genomics Platform"/>
            <consortium name="The Broad Institute Genome Sequencing Center for Infectious Disease"/>
            <person name="Wu L."/>
            <person name="Ma J."/>
        </authorList>
    </citation>
    <scope>NUCLEOTIDE SEQUENCE [LARGE SCALE GENOMIC DNA]</scope>
    <source>
        <strain evidence="4">JCM 17664</strain>
    </source>
</reference>
<dbReference type="Pfam" id="PF13715">
    <property type="entry name" value="CarbopepD_reg_2"/>
    <property type="match status" value="1"/>
</dbReference>
<dbReference type="InterPro" id="IPR023997">
    <property type="entry name" value="TonB-dep_OMP_SusC/RagA_CS"/>
</dbReference>
<dbReference type="NCBIfam" id="TIGR04056">
    <property type="entry name" value="OMP_RagA_SusC"/>
    <property type="match status" value="1"/>
</dbReference>
<dbReference type="InterPro" id="IPR008969">
    <property type="entry name" value="CarboxyPept-like_regulatory"/>
</dbReference>
<keyword evidence="1" id="KW-0998">Cell outer membrane</keyword>
<dbReference type="InterPro" id="IPR039426">
    <property type="entry name" value="TonB-dep_rcpt-like"/>
</dbReference>
<dbReference type="EMBL" id="BAABFN010000001">
    <property type="protein sequence ID" value="GAA4304607.1"/>
    <property type="molecule type" value="Genomic_DNA"/>
</dbReference>
<gene>
    <name evidence="3" type="ORF">GCM10023143_09190</name>
</gene>
<comment type="caution">
    <text evidence="3">The sequence shown here is derived from an EMBL/GenBank/DDBJ whole genome shotgun (WGS) entry which is preliminary data.</text>
</comment>
<dbReference type="SUPFAM" id="SSF49464">
    <property type="entry name" value="Carboxypeptidase regulatory domain-like"/>
    <property type="match status" value="1"/>
</dbReference>
<evidence type="ECO:0000313" key="4">
    <source>
        <dbReference type="Proteomes" id="UP001501207"/>
    </source>
</evidence>
<keyword evidence="1" id="KW-1134">Transmembrane beta strand</keyword>
<proteinExistence type="inferred from homology"/>
<keyword evidence="1" id="KW-0812">Transmembrane</keyword>
<feature type="domain" description="TonB-dependent receptor plug" evidence="2">
    <location>
        <begin position="98"/>
        <end position="205"/>
    </location>
</feature>
<evidence type="ECO:0000259" key="2">
    <source>
        <dbReference type="Pfam" id="PF07715"/>
    </source>
</evidence>
<keyword evidence="3" id="KW-0675">Receptor</keyword>
<accession>A0ABP8FIV9</accession>